<dbReference type="Gene3D" id="1.25.40.20">
    <property type="entry name" value="Ankyrin repeat-containing domain"/>
    <property type="match status" value="1"/>
</dbReference>
<protein>
    <recommendedName>
        <fullName evidence="3">Ankyrin repeat protein</fullName>
    </recommendedName>
</protein>
<dbReference type="SUPFAM" id="SSF48403">
    <property type="entry name" value="Ankyrin repeat"/>
    <property type="match status" value="1"/>
</dbReference>
<gene>
    <name evidence="1" type="ORF">RFI_22192</name>
</gene>
<dbReference type="InterPro" id="IPR036770">
    <property type="entry name" value="Ankyrin_rpt-contain_sf"/>
</dbReference>
<evidence type="ECO:0000313" key="2">
    <source>
        <dbReference type="Proteomes" id="UP000023152"/>
    </source>
</evidence>
<evidence type="ECO:0008006" key="3">
    <source>
        <dbReference type="Google" id="ProtNLM"/>
    </source>
</evidence>
<evidence type="ECO:0000313" key="1">
    <source>
        <dbReference type="EMBL" id="ETO15172.1"/>
    </source>
</evidence>
<sequence>MNEDMWKRATIYGLKENIQMKNKNKLMGKANSNNRIWKTANDKDIELLIFGLTTFNPCIQLSCDDNNANFDALHELIRYCNKQAIRWKFPTHQSKWANDNNCNDIPYPYLSKFKLILQNYPKIDINDSCNEHRQTPLHLTINHQYCDIARYCIEQGVYIDIKEGANPFESIMEYIMKHKKNKNTKEYLDAMEICKWILKQRTMYPMKRIEYAIDYVKDKLIDKDGVIRNNDEESYETLLKEGATPLLGVVRNN</sequence>
<dbReference type="Proteomes" id="UP000023152">
    <property type="component" value="Unassembled WGS sequence"/>
</dbReference>
<organism evidence="1 2">
    <name type="scientific">Reticulomyxa filosa</name>
    <dbReference type="NCBI Taxonomy" id="46433"/>
    <lineage>
        <taxon>Eukaryota</taxon>
        <taxon>Sar</taxon>
        <taxon>Rhizaria</taxon>
        <taxon>Retaria</taxon>
        <taxon>Foraminifera</taxon>
        <taxon>Monothalamids</taxon>
        <taxon>Reticulomyxidae</taxon>
        <taxon>Reticulomyxa</taxon>
    </lineage>
</organism>
<reference evidence="1 2" key="1">
    <citation type="journal article" date="2013" name="Curr. Biol.">
        <title>The Genome of the Foraminiferan Reticulomyxa filosa.</title>
        <authorList>
            <person name="Glockner G."/>
            <person name="Hulsmann N."/>
            <person name="Schleicher M."/>
            <person name="Noegel A.A."/>
            <person name="Eichinger L."/>
            <person name="Gallinger C."/>
            <person name="Pawlowski J."/>
            <person name="Sierra R."/>
            <person name="Euteneuer U."/>
            <person name="Pillet L."/>
            <person name="Moustafa A."/>
            <person name="Platzer M."/>
            <person name="Groth M."/>
            <person name="Szafranski K."/>
            <person name="Schliwa M."/>
        </authorList>
    </citation>
    <scope>NUCLEOTIDE SEQUENCE [LARGE SCALE GENOMIC DNA]</scope>
</reference>
<dbReference type="AlphaFoldDB" id="X6MP04"/>
<keyword evidence="2" id="KW-1185">Reference proteome</keyword>
<name>X6MP04_RETFI</name>
<dbReference type="EMBL" id="ASPP01019409">
    <property type="protein sequence ID" value="ETO15172.1"/>
    <property type="molecule type" value="Genomic_DNA"/>
</dbReference>
<proteinExistence type="predicted"/>
<accession>X6MP04</accession>
<comment type="caution">
    <text evidence="1">The sequence shown here is derived from an EMBL/GenBank/DDBJ whole genome shotgun (WGS) entry which is preliminary data.</text>
</comment>